<name>U2FKT7_9MOLU</name>
<evidence type="ECO:0000256" key="1">
    <source>
        <dbReference type="ARBA" id="ARBA00006989"/>
    </source>
</evidence>
<dbReference type="PRINTS" id="PR00111">
    <property type="entry name" value="ABHYDROLASE"/>
</dbReference>
<keyword evidence="5" id="KW-1185">Reference proteome</keyword>
<dbReference type="InterPro" id="IPR050266">
    <property type="entry name" value="AB_hydrolase_sf"/>
</dbReference>
<dbReference type="Gene3D" id="3.40.50.1820">
    <property type="entry name" value="alpha/beta hydrolase"/>
    <property type="match status" value="1"/>
</dbReference>
<accession>U2FKT7</accession>
<dbReference type="EMBL" id="AFNU02000001">
    <property type="protein sequence ID" value="ERJ13400.1"/>
    <property type="molecule type" value="Genomic_DNA"/>
</dbReference>
<dbReference type="Pfam" id="PF00561">
    <property type="entry name" value="Abhydrolase_1"/>
    <property type="match status" value="1"/>
</dbReference>
<dbReference type="RefSeq" id="WP_008826493.1">
    <property type="nucleotide sequence ID" value="NZ_AFNU02000001.1"/>
</dbReference>
<dbReference type="GO" id="GO:0016787">
    <property type="term" value="F:hydrolase activity"/>
    <property type="evidence" value="ECO:0007669"/>
    <property type="project" value="UniProtKB-KW"/>
</dbReference>
<protein>
    <submittedName>
        <fullName evidence="4">Antibiotic-resistance protein alpha-beta superfamily hydrolase</fullName>
    </submittedName>
</protein>
<sequence length="268" mass="31381">MEHSFTLKVHLKHECPIHYWITDNKSNKWIVFLHGAGLDHRMFAKQFHGIPTDYNLFLIDLRGHGKSRPIGINFKIDMVISDLIEILDLEEIKTAVFVGHSMGGHLAQEVRFRYPSRVTKLVQIDGMSITRKRTRGDKINSLISGLTLKVYSWENLISQNKRLASVKKQVQDYIEEAYRVIGKQDFVKIFNEQLKTFHHERRYLIKIPILLLAGEHDKTFNIKQEAYYWLNNEKNCYFHIIPNAAHNSNQDNPARVNTLLLDFLKNDL</sequence>
<organism evidence="4 5">
    <name type="scientific">Haloplasma contractile SSD-17B</name>
    <dbReference type="NCBI Taxonomy" id="1033810"/>
    <lineage>
        <taxon>Bacteria</taxon>
        <taxon>Bacillati</taxon>
        <taxon>Mycoplasmatota</taxon>
        <taxon>Mollicutes</taxon>
        <taxon>Haloplasmatales</taxon>
        <taxon>Haloplasmataceae</taxon>
        <taxon>Haloplasma</taxon>
    </lineage>
</organism>
<dbReference type="PANTHER" id="PTHR43798:SF31">
    <property type="entry name" value="AB HYDROLASE SUPERFAMILY PROTEIN YCLE"/>
    <property type="match status" value="1"/>
</dbReference>
<evidence type="ECO:0000256" key="2">
    <source>
        <dbReference type="ARBA" id="ARBA00022801"/>
    </source>
</evidence>
<comment type="caution">
    <text evidence="4">The sequence shown here is derived from an EMBL/GenBank/DDBJ whole genome shotgun (WGS) entry which is preliminary data.</text>
</comment>
<reference evidence="4 5" key="1">
    <citation type="journal article" date="2011" name="J. Bacteriol.">
        <title>Genome sequence of Haloplasma contractile, an unusual contractile bacterium from a deep-sea anoxic brine lake.</title>
        <authorList>
            <person name="Antunes A."/>
            <person name="Alam I."/>
            <person name="El Dorry H."/>
            <person name="Siam R."/>
            <person name="Robertson A."/>
            <person name="Bajic V.B."/>
            <person name="Stingl U."/>
        </authorList>
    </citation>
    <scope>NUCLEOTIDE SEQUENCE [LARGE SCALE GENOMIC DNA]</scope>
    <source>
        <strain evidence="4 5">SSD-17B</strain>
    </source>
</reference>
<dbReference type="AlphaFoldDB" id="U2FKT7"/>
<dbReference type="InterPro" id="IPR029058">
    <property type="entry name" value="AB_hydrolase_fold"/>
</dbReference>
<feature type="domain" description="AB hydrolase-1" evidence="3">
    <location>
        <begin position="29"/>
        <end position="252"/>
    </location>
</feature>
<dbReference type="InParanoid" id="U2FKT7"/>
<dbReference type="STRING" id="1033810.HLPCO_000051"/>
<evidence type="ECO:0000259" key="3">
    <source>
        <dbReference type="Pfam" id="PF00561"/>
    </source>
</evidence>
<dbReference type="InterPro" id="IPR000073">
    <property type="entry name" value="AB_hydrolase_1"/>
</dbReference>
<gene>
    <name evidence="4" type="ORF">HLPCO_000051</name>
</gene>
<evidence type="ECO:0000313" key="4">
    <source>
        <dbReference type="EMBL" id="ERJ13400.1"/>
    </source>
</evidence>
<proteinExistence type="inferred from homology"/>
<dbReference type="Proteomes" id="UP000005707">
    <property type="component" value="Unassembled WGS sequence"/>
</dbReference>
<dbReference type="GO" id="GO:0016020">
    <property type="term" value="C:membrane"/>
    <property type="evidence" value="ECO:0007669"/>
    <property type="project" value="TreeGrafter"/>
</dbReference>
<comment type="similarity">
    <text evidence="1">Belongs to the lipase/esterase LIP3/BchO family.</text>
</comment>
<dbReference type="eggNOG" id="COG2267">
    <property type="taxonomic scope" value="Bacteria"/>
</dbReference>
<dbReference type="OrthoDB" id="9775557at2"/>
<dbReference type="PANTHER" id="PTHR43798">
    <property type="entry name" value="MONOACYLGLYCEROL LIPASE"/>
    <property type="match status" value="1"/>
</dbReference>
<reference evidence="4 5" key="2">
    <citation type="journal article" date="2013" name="PLoS ONE">
        <title>INDIGO - INtegrated Data Warehouse of MIcrobial GenOmes with Examples from the Red Sea Extremophiles.</title>
        <authorList>
            <person name="Alam I."/>
            <person name="Antunes A."/>
            <person name="Kamau A.A."/>
            <person name="Ba Alawi W."/>
            <person name="Kalkatawi M."/>
            <person name="Stingl U."/>
            <person name="Bajic V.B."/>
        </authorList>
    </citation>
    <scope>NUCLEOTIDE SEQUENCE [LARGE SCALE GENOMIC DNA]</scope>
    <source>
        <strain evidence="4 5">SSD-17B</strain>
    </source>
</reference>
<dbReference type="FunCoup" id="U2FKT7">
    <property type="interactions" value="281"/>
</dbReference>
<keyword evidence="2 4" id="KW-0378">Hydrolase</keyword>
<dbReference type="SUPFAM" id="SSF53474">
    <property type="entry name" value="alpha/beta-Hydrolases"/>
    <property type="match status" value="1"/>
</dbReference>
<evidence type="ECO:0000313" key="5">
    <source>
        <dbReference type="Proteomes" id="UP000005707"/>
    </source>
</evidence>